<dbReference type="Pfam" id="PF00072">
    <property type="entry name" value="Response_reg"/>
    <property type="match status" value="1"/>
</dbReference>
<dbReference type="PANTHER" id="PTHR44591">
    <property type="entry name" value="STRESS RESPONSE REGULATOR PROTEIN 1"/>
    <property type="match status" value="1"/>
</dbReference>
<evidence type="ECO:0000313" key="6">
    <source>
        <dbReference type="EMBL" id="AGA65025.1"/>
    </source>
</evidence>
<feature type="modified residue" description="4-aspartylphosphate" evidence="4">
    <location>
        <position position="52"/>
    </location>
</feature>
<keyword evidence="7" id="KW-1185">Reference proteome</keyword>
<dbReference type="PANTHER" id="PTHR44591:SF3">
    <property type="entry name" value="RESPONSE REGULATORY DOMAIN-CONTAINING PROTEIN"/>
    <property type="match status" value="1"/>
</dbReference>
<evidence type="ECO:0000259" key="5">
    <source>
        <dbReference type="PROSITE" id="PS50110"/>
    </source>
</evidence>
<organism evidence="6 7">
    <name type="scientific">Liberibacter crescens (strain BT-1)</name>
    <dbReference type="NCBI Taxonomy" id="1215343"/>
    <lineage>
        <taxon>Bacteria</taxon>
        <taxon>Pseudomonadati</taxon>
        <taxon>Pseudomonadota</taxon>
        <taxon>Alphaproteobacteria</taxon>
        <taxon>Hyphomicrobiales</taxon>
        <taxon>Rhizobiaceae</taxon>
        <taxon>Liberibacter</taxon>
    </lineage>
</organism>
<evidence type="ECO:0000256" key="1">
    <source>
        <dbReference type="ARBA" id="ARBA00022553"/>
    </source>
</evidence>
<dbReference type="Proteomes" id="UP000010799">
    <property type="component" value="Chromosome"/>
</dbReference>
<sequence>MQRLLLVDASYVVRRVGVCLFKELGFSFSEASNVQEAKEFCKKSLPNYIIVDAAIEDSLEFISYIRTDLSQKNIIIYYMLVEVDLEKMQKAAGAGVTDFLLKPFNRKILSFIFRNFSNSHELPYLADK</sequence>
<evidence type="ECO:0000256" key="3">
    <source>
        <dbReference type="ARBA" id="ARBA00023163"/>
    </source>
</evidence>
<dbReference type="eggNOG" id="COG3706">
    <property type="taxonomic scope" value="Bacteria"/>
</dbReference>
<dbReference type="HOGENOM" id="CLU_000445_69_12_5"/>
<feature type="domain" description="Response regulatory" evidence="5">
    <location>
        <begin position="3"/>
        <end position="117"/>
    </location>
</feature>
<evidence type="ECO:0000256" key="2">
    <source>
        <dbReference type="ARBA" id="ARBA00023015"/>
    </source>
</evidence>
<dbReference type="Gene3D" id="3.40.50.2300">
    <property type="match status" value="1"/>
</dbReference>
<keyword evidence="1 4" id="KW-0597">Phosphoprotein</keyword>
<protein>
    <submittedName>
        <fullName evidence="6">Putative two-component response regulator transcriptional regulatory protein</fullName>
    </submittedName>
</protein>
<dbReference type="EMBL" id="CP003789">
    <property type="protein sequence ID" value="AGA65025.1"/>
    <property type="molecule type" value="Genomic_DNA"/>
</dbReference>
<proteinExistence type="predicted"/>
<evidence type="ECO:0000313" key="7">
    <source>
        <dbReference type="Proteomes" id="UP000010799"/>
    </source>
</evidence>
<keyword evidence="3" id="KW-0804">Transcription</keyword>
<gene>
    <name evidence="6" type="ordered locus">B488_10330</name>
</gene>
<dbReference type="InterPro" id="IPR011006">
    <property type="entry name" value="CheY-like_superfamily"/>
</dbReference>
<reference evidence="6 7" key="1">
    <citation type="journal article" date="2012" name="Stand. Genomic Sci.">
        <title>Complete genome sequence of Liberibacter crescens BT-1.</title>
        <authorList>
            <person name="Leonard M.T."/>
            <person name="Fagen J.R."/>
            <person name="Davis-Richardson A.G."/>
            <person name="Davis M.J."/>
            <person name="Triplett E.W."/>
        </authorList>
    </citation>
    <scope>NUCLEOTIDE SEQUENCE [LARGE SCALE GENOMIC DNA]</scope>
    <source>
        <strain evidence="6 7">BT-1</strain>
    </source>
</reference>
<dbReference type="GO" id="GO:0000160">
    <property type="term" value="P:phosphorelay signal transduction system"/>
    <property type="evidence" value="ECO:0007669"/>
    <property type="project" value="InterPro"/>
</dbReference>
<name>L0EW14_LIBCB</name>
<dbReference type="KEGG" id="lcc:B488_10330"/>
<dbReference type="STRING" id="1215343.B488_10330"/>
<dbReference type="PATRIC" id="fig|1215343.11.peg.1061"/>
<accession>L0EW14</accession>
<dbReference type="PROSITE" id="PS50110">
    <property type="entry name" value="RESPONSE_REGULATORY"/>
    <property type="match status" value="1"/>
</dbReference>
<dbReference type="CDD" id="cd00156">
    <property type="entry name" value="REC"/>
    <property type="match status" value="1"/>
</dbReference>
<dbReference type="RefSeq" id="WP_015273450.1">
    <property type="nucleotide sequence ID" value="NC_019907.1"/>
</dbReference>
<dbReference type="SMART" id="SM00448">
    <property type="entry name" value="REC"/>
    <property type="match status" value="1"/>
</dbReference>
<evidence type="ECO:0000256" key="4">
    <source>
        <dbReference type="PROSITE-ProRule" id="PRU00169"/>
    </source>
</evidence>
<dbReference type="SUPFAM" id="SSF52172">
    <property type="entry name" value="CheY-like"/>
    <property type="match status" value="1"/>
</dbReference>
<dbReference type="AlphaFoldDB" id="L0EW14"/>
<dbReference type="InterPro" id="IPR050595">
    <property type="entry name" value="Bact_response_regulator"/>
</dbReference>
<dbReference type="InterPro" id="IPR001789">
    <property type="entry name" value="Sig_transdc_resp-reg_receiver"/>
</dbReference>
<keyword evidence="2" id="KW-0805">Transcription regulation</keyword>